<dbReference type="Proteomes" id="UP000680206">
    <property type="component" value="Unassembled WGS sequence"/>
</dbReference>
<evidence type="ECO:0000313" key="1">
    <source>
        <dbReference type="EMBL" id="MBO2458101.1"/>
    </source>
</evidence>
<keyword evidence="2" id="KW-1185">Reference proteome</keyword>
<organism evidence="1 2">
    <name type="scientific">Actinomadura violacea</name>
    <dbReference type="NCBI Taxonomy" id="2819934"/>
    <lineage>
        <taxon>Bacteria</taxon>
        <taxon>Bacillati</taxon>
        <taxon>Actinomycetota</taxon>
        <taxon>Actinomycetes</taxon>
        <taxon>Streptosporangiales</taxon>
        <taxon>Thermomonosporaceae</taxon>
        <taxon>Actinomadura</taxon>
    </lineage>
</organism>
<reference evidence="1 2" key="1">
    <citation type="submission" date="2021-03" db="EMBL/GenBank/DDBJ databases">
        <title>Actinomadura violae sp. nov., isolated from lichen in Thailand.</title>
        <authorList>
            <person name="Kanchanasin P."/>
            <person name="Saeng-In P."/>
            <person name="Phongsopitanun W."/>
            <person name="Yuki M."/>
            <person name="Kudo T."/>
            <person name="Ohkuma M."/>
            <person name="Tanasupawat S."/>
        </authorList>
    </citation>
    <scope>NUCLEOTIDE SEQUENCE [LARGE SCALE GENOMIC DNA]</scope>
    <source>
        <strain evidence="1 2">LCR2-06</strain>
    </source>
</reference>
<dbReference type="RefSeq" id="WP_208239782.1">
    <property type="nucleotide sequence ID" value="NZ_JAGEPF010000006.1"/>
</dbReference>
<comment type="caution">
    <text evidence="1">The sequence shown here is derived from an EMBL/GenBank/DDBJ whole genome shotgun (WGS) entry which is preliminary data.</text>
</comment>
<sequence>MLAAPPTTALLLACESNYCEVHFTQEAVMEPLDSLPDIDPSAHATDSWTWGEQRYYVVGDGERWYAWVDAHPEASVYQVADEDEARAVLDREQAWWSFASEHGNRVAKVEVADRPGADLNGDLRTFYDAVLVDGGEAGVIVAIRKEDDYALQRFGSLIDAGEAFAAEAERFAEQVERDGLTRFPGIAAANLRYRAAVARSDIARVALGDAVRRQGARLRGERGLTPFMAHRLGVSREFLYRVLAGREWAGQTPGPSPSTGWTATAGFAIEGDDLHQAHDILAQVLTAMSVSLTEDASLEEGQRGTWFARCRLDLSDLGETAPDDALTRLRYIVRELPEVTWRVQARPGQRAGRFDWPSGWDTRDQVLVSPAVRAAEVQVYEAG</sequence>
<protein>
    <submittedName>
        <fullName evidence="1">Uncharacterized protein</fullName>
    </submittedName>
</protein>
<gene>
    <name evidence="1" type="ORF">J4709_11005</name>
</gene>
<evidence type="ECO:0000313" key="2">
    <source>
        <dbReference type="Proteomes" id="UP000680206"/>
    </source>
</evidence>
<dbReference type="EMBL" id="JAGEPF010000006">
    <property type="protein sequence ID" value="MBO2458101.1"/>
    <property type="molecule type" value="Genomic_DNA"/>
</dbReference>
<proteinExistence type="predicted"/>
<accession>A0ABS3RMY7</accession>
<name>A0ABS3RMY7_9ACTN</name>